<evidence type="ECO:0000256" key="2">
    <source>
        <dbReference type="ARBA" id="ARBA00022714"/>
    </source>
</evidence>
<dbReference type="GO" id="GO:0051537">
    <property type="term" value="F:2 iron, 2 sulfur cluster binding"/>
    <property type="evidence" value="ECO:0007669"/>
    <property type="project" value="UniProtKB-KW"/>
</dbReference>
<reference evidence="9 10" key="1">
    <citation type="journal article" date="2014" name="FEMS Microbiol. Ecol.">
        <title>Sphaerotilus natans encrusted with nanoball-shaped Fe(III) oxide minerals formed by nitrate-reducing mixotrophic Fe(II) oxidation.</title>
        <authorList>
            <person name="Park S."/>
            <person name="Kim D.H."/>
            <person name="Lee J.H."/>
            <person name="Hur H.G."/>
        </authorList>
    </citation>
    <scope>NUCLEOTIDE SEQUENCE [LARGE SCALE GENOMIC DNA]</scope>
    <source>
        <strain evidence="9 10">DSM 6575</strain>
    </source>
</reference>
<dbReference type="GO" id="GO:0016491">
    <property type="term" value="F:oxidoreductase activity"/>
    <property type="evidence" value="ECO:0007669"/>
    <property type="project" value="UniProtKB-KW"/>
</dbReference>
<dbReference type="AlphaFoldDB" id="A0A059KLG8"/>
<keyword evidence="6" id="KW-0411">Iron-sulfur</keyword>
<dbReference type="PROSITE" id="PS51085">
    <property type="entry name" value="2FE2S_FER_2"/>
    <property type="match status" value="1"/>
</dbReference>
<evidence type="ECO:0000256" key="6">
    <source>
        <dbReference type="ARBA" id="ARBA00023014"/>
    </source>
</evidence>
<dbReference type="InterPro" id="IPR036010">
    <property type="entry name" value="2Fe-2S_ferredoxin-like_sf"/>
</dbReference>
<dbReference type="InterPro" id="IPR001433">
    <property type="entry name" value="OxRdtase_FAD/NAD-bd"/>
</dbReference>
<keyword evidence="10" id="KW-1185">Reference proteome</keyword>
<dbReference type="InterPro" id="IPR012675">
    <property type="entry name" value="Beta-grasp_dom_sf"/>
</dbReference>
<keyword evidence="1" id="KW-0285">Flavoprotein</keyword>
<evidence type="ECO:0000256" key="1">
    <source>
        <dbReference type="ARBA" id="ARBA00022630"/>
    </source>
</evidence>
<evidence type="ECO:0000259" key="8">
    <source>
        <dbReference type="PROSITE" id="PS51384"/>
    </source>
</evidence>
<dbReference type="PANTHER" id="PTHR47354">
    <property type="entry name" value="NADH OXIDOREDUCTASE HCR"/>
    <property type="match status" value="1"/>
</dbReference>
<protein>
    <submittedName>
        <fullName evidence="9">Ferredoxin</fullName>
    </submittedName>
</protein>
<dbReference type="Pfam" id="PF00111">
    <property type="entry name" value="Fer2"/>
    <property type="match status" value="1"/>
</dbReference>
<comment type="caution">
    <text evidence="9">The sequence shown here is derived from an EMBL/GenBank/DDBJ whole genome shotgun (WGS) entry which is preliminary data.</text>
</comment>
<evidence type="ECO:0000259" key="7">
    <source>
        <dbReference type="PROSITE" id="PS51085"/>
    </source>
</evidence>
<dbReference type="Gene3D" id="2.40.30.10">
    <property type="entry name" value="Translation factors"/>
    <property type="match status" value="1"/>
</dbReference>
<dbReference type="InterPro" id="IPR006058">
    <property type="entry name" value="2Fe2S_fd_BS"/>
</dbReference>
<dbReference type="SUPFAM" id="SSF63380">
    <property type="entry name" value="Riboflavin synthase domain-like"/>
    <property type="match status" value="1"/>
</dbReference>
<dbReference type="InterPro" id="IPR017927">
    <property type="entry name" value="FAD-bd_FR_type"/>
</dbReference>
<dbReference type="SUPFAM" id="SSF52343">
    <property type="entry name" value="Ferredoxin reductase-like, C-terminal NADP-linked domain"/>
    <property type="match status" value="1"/>
</dbReference>
<evidence type="ECO:0000256" key="3">
    <source>
        <dbReference type="ARBA" id="ARBA00022723"/>
    </source>
</evidence>
<dbReference type="InterPro" id="IPR001041">
    <property type="entry name" value="2Fe-2S_ferredoxin-type"/>
</dbReference>
<feature type="domain" description="2Fe-2S ferredoxin-type" evidence="7">
    <location>
        <begin position="242"/>
        <end position="327"/>
    </location>
</feature>
<dbReference type="PRINTS" id="PR00409">
    <property type="entry name" value="PHDIOXRDTASE"/>
</dbReference>
<dbReference type="RefSeq" id="WP_037482295.1">
    <property type="nucleotide sequence ID" value="NZ_AZRA01000062.1"/>
</dbReference>
<accession>A0A059KLG8</accession>
<dbReference type="PATRIC" id="fig|1286631.3.peg.2373"/>
<dbReference type="InterPro" id="IPR039261">
    <property type="entry name" value="FNR_nucleotide-bd"/>
</dbReference>
<feature type="domain" description="FAD-binding FR-type" evidence="8">
    <location>
        <begin position="1"/>
        <end position="106"/>
    </location>
</feature>
<dbReference type="GO" id="GO:0046872">
    <property type="term" value="F:metal ion binding"/>
    <property type="evidence" value="ECO:0007669"/>
    <property type="project" value="UniProtKB-KW"/>
</dbReference>
<dbReference type="SMR" id="A0A059KLG8"/>
<dbReference type="PANTHER" id="PTHR47354:SF1">
    <property type="entry name" value="CARNITINE MONOOXYGENASE REDUCTASE SUBUNIT"/>
    <property type="match status" value="1"/>
</dbReference>
<gene>
    <name evidence="9" type="ORF">X805_24260</name>
</gene>
<evidence type="ECO:0000313" key="10">
    <source>
        <dbReference type="Proteomes" id="UP000026714"/>
    </source>
</evidence>
<keyword evidence="3" id="KW-0479">Metal-binding</keyword>
<dbReference type="InterPro" id="IPR050415">
    <property type="entry name" value="MRET"/>
</dbReference>
<organism evidence="9 10">
    <name type="scientific">Sphaerotilus natans subsp. natans DSM 6575</name>
    <dbReference type="NCBI Taxonomy" id="1286631"/>
    <lineage>
        <taxon>Bacteria</taxon>
        <taxon>Pseudomonadati</taxon>
        <taxon>Pseudomonadota</taxon>
        <taxon>Betaproteobacteria</taxon>
        <taxon>Burkholderiales</taxon>
        <taxon>Sphaerotilaceae</taxon>
        <taxon>Sphaerotilus</taxon>
    </lineage>
</organism>
<dbReference type="InterPro" id="IPR017938">
    <property type="entry name" value="Riboflavin_synthase-like_b-brl"/>
</dbReference>
<name>A0A059KLG8_9BURK</name>
<dbReference type="Gene3D" id="3.40.50.80">
    <property type="entry name" value="Nucleotide-binding domain of ferredoxin-NADP reductase (FNR) module"/>
    <property type="match status" value="1"/>
</dbReference>
<keyword evidence="4" id="KW-0560">Oxidoreductase</keyword>
<dbReference type="Proteomes" id="UP000026714">
    <property type="component" value="Unassembled WGS sequence"/>
</dbReference>
<dbReference type="CDD" id="cd06185">
    <property type="entry name" value="PDR_like"/>
    <property type="match status" value="1"/>
</dbReference>
<dbReference type="eggNOG" id="COG1018">
    <property type="taxonomic scope" value="Bacteria"/>
</dbReference>
<dbReference type="Gene3D" id="3.10.20.30">
    <property type="match status" value="1"/>
</dbReference>
<dbReference type="CDD" id="cd00207">
    <property type="entry name" value="fer2"/>
    <property type="match status" value="1"/>
</dbReference>
<keyword evidence="5" id="KW-0408">Iron</keyword>
<evidence type="ECO:0000256" key="5">
    <source>
        <dbReference type="ARBA" id="ARBA00023004"/>
    </source>
</evidence>
<dbReference type="SUPFAM" id="SSF54292">
    <property type="entry name" value="2Fe-2S ferredoxin-like"/>
    <property type="match status" value="1"/>
</dbReference>
<dbReference type="STRING" id="34103.SAMN05421778_10638"/>
<dbReference type="PROSITE" id="PS00197">
    <property type="entry name" value="2FE2S_FER_1"/>
    <property type="match status" value="1"/>
</dbReference>
<evidence type="ECO:0000313" key="9">
    <source>
        <dbReference type="EMBL" id="KDB51948.1"/>
    </source>
</evidence>
<dbReference type="Pfam" id="PF00175">
    <property type="entry name" value="NAD_binding_1"/>
    <property type="match status" value="1"/>
</dbReference>
<keyword evidence="2" id="KW-0001">2Fe-2S</keyword>
<evidence type="ECO:0000256" key="4">
    <source>
        <dbReference type="ARBA" id="ARBA00023002"/>
    </source>
</evidence>
<dbReference type="PROSITE" id="PS51384">
    <property type="entry name" value="FAD_FR"/>
    <property type="match status" value="1"/>
</dbReference>
<dbReference type="EMBL" id="AZRA01000062">
    <property type="protein sequence ID" value="KDB51948.1"/>
    <property type="molecule type" value="Genomic_DNA"/>
</dbReference>
<sequence>MNTELLDVIVRAPALQGQGVAVFELEDAAGRPLPAFTAGAHIDLHLPGGLVRPYSLCGDPADTRRYRLGVLKDPASRGGSQAVHQHLLTEGTRLAIGAPRNHFPLEEAAPHSVLIGGGIGITPMLAMAWRLHALGASFELHYCARSRTQAAFLGELEAAPWAARVQLHFDDEGAGDPAAALNPQARLKAAPAGSHVYVCGPSGFMDWVLTEAEAAGLPAAQRHREYFSAPVAAAPEGGERAFEVELRRSRKTVQVGATESLLAALRGVGVKVAVSCEEGVCGTCACTVLEGEPDHRDAYLTDEEKADNDQILVCCSRARSARLVLDL</sequence>
<proteinExistence type="predicted"/>